<gene>
    <name evidence="1" type="ORF">CAEBREN_02275</name>
</gene>
<organism evidence="2">
    <name type="scientific">Caenorhabditis brenneri</name>
    <name type="common">Nematode worm</name>
    <dbReference type="NCBI Taxonomy" id="135651"/>
    <lineage>
        <taxon>Eukaryota</taxon>
        <taxon>Metazoa</taxon>
        <taxon>Ecdysozoa</taxon>
        <taxon>Nematoda</taxon>
        <taxon>Chromadorea</taxon>
        <taxon>Rhabditida</taxon>
        <taxon>Rhabditina</taxon>
        <taxon>Rhabditomorpha</taxon>
        <taxon>Rhabditoidea</taxon>
        <taxon>Rhabditidae</taxon>
        <taxon>Peloderinae</taxon>
        <taxon>Caenorhabditis</taxon>
    </lineage>
</organism>
<evidence type="ECO:0000313" key="1">
    <source>
        <dbReference type="EMBL" id="EGT39365.1"/>
    </source>
</evidence>
<proteinExistence type="predicted"/>
<evidence type="ECO:0000313" key="2">
    <source>
        <dbReference type="Proteomes" id="UP000008068"/>
    </source>
</evidence>
<accession>G0NX31</accession>
<dbReference type="HOGENOM" id="CLU_2673292_0_0_1"/>
<dbReference type="AlphaFoldDB" id="G0NX31"/>
<dbReference type="EMBL" id="GL379968">
    <property type="protein sequence ID" value="EGT39365.1"/>
    <property type="molecule type" value="Genomic_DNA"/>
</dbReference>
<dbReference type="Proteomes" id="UP000008068">
    <property type="component" value="Unassembled WGS sequence"/>
</dbReference>
<reference evidence="2" key="1">
    <citation type="submission" date="2011-07" db="EMBL/GenBank/DDBJ databases">
        <authorList>
            <consortium name="Caenorhabditis brenneri Sequencing and Analysis Consortium"/>
            <person name="Wilson R.K."/>
        </authorList>
    </citation>
    <scope>NUCLEOTIDE SEQUENCE [LARGE SCALE GENOMIC DNA]</scope>
    <source>
        <strain evidence="2">PB2801</strain>
    </source>
</reference>
<protein>
    <submittedName>
        <fullName evidence="1">Uncharacterized protein</fullName>
    </submittedName>
</protein>
<keyword evidence="2" id="KW-1185">Reference proteome</keyword>
<dbReference type="Gene3D" id="3.40.50.2300">
    <property type="match status" value="1"/>
</dbReference>
<dbReference type="InParanoid" id="G0NX31"/>
<sequence>MTSDTYVIYIDEKLDNPSHGTVKLAEKRMGRMIQHIAIVETLKRMKSKSTFQFILMKMNVKLDGLNLMNGNISQL</sequence>
<dbReference type="OrthoDB" id="10252740at2759"/>
<name>G0NX31_CAEBE</name>